<dbReference type="EMBL" id="KV508477">
    <property type="protein sequence ID" value="OCT55267.1"/>
    <property type="molecule type" value="Genomic_DNA"/>
</dbReference>
<evidence type="ECO:0000313" key="1">
    <source>
        <dbReference type="EMBL" id="OCT55267.1"/>
    </source>
</evidence>
<gene>
    <name evidence="1" type="ORF">XELAEV_18003368mg</name>
</gene>
<proteinExistence type="predicted"/>
<accession>A0A974BNN9</accession>
<organism evidence="1">
    <name type="scientific">Xenopus laevis</name>
    <name type="common">African clawed frog</name>
    <dbReference type="NCBI Taxonomy" id="8355"/>
    <lineage>
        <taxon>Eukaryota</taxon>
        <taxon>Metazoa</taxon>
        <taxon>Chordata</taxon>
        <taxon>Craniata</taxon>
        <taxon>Vertebrata</taxon>
        <taxon>Euteleostomi</taxon>
        <taxon>Amphibia</taxon>
        <taxon>Batrachia</taxon>
        <taxon>Anura</taxon>
        <taxon>Pipoidea</taxon>
        <taxon>Pipidae</taxon>
        <taxon>Xenopodinae</taxon>
        <taxon>Xenopus</taxon>
        <taxon>Xenopus</taxon>
    </lineage>
</organism>
<protein>
    <submittedName>
        <fullName evidence="1">Uncharacterized protein</fullName>
    </submittedName>
</protein>
<dbReference type="AlphaFoldDB" id="A0A974BNN9"/>
<sequence>MLPQTCRVRFLEMYPSNCISHSLPMSICPHFQPHHKNIETEGKTQTGSFCRMGPNFFFFFFFFFLTRIKILRECNLLINPVKKTKLYFEQSIELLHLLRFEW</sequence>
<name>A0A974BNN9_XENLA</name>
<reference evidence="1" key="1">
    <citation type="submission" date="2016-05" db="EMBL/GenBank/DDBJ databases">
        <title>WGS assembly of Xenopus laevis.</title>
        <authorList>
            <person name="Session A."/>
            <person name="Uno Y."/>
            <person name="Kwon T."/>
            <person name="Chapman J."/>
            <person name="Toyoda A."/>
            <person name="Takahashi S."/>
            <person name="Fukui A."/>
            <person name="Hikosaka A."/>
            <person name="Putnam N."/>
            <person name="Stites J."/>
            <person name="Van Heeringen S."/>
            <person name="Quigley I."/>
            <person name="Heinz S."/>
            <person name="Hellsten U."/>
            <person name="Lyons J."/>
            <person name="Suzuki A."/>
            <person name="Kondo M."/>
            <person name="Ogino H."/>
            <person name="Ochi H."/>
            <person name="Bogdanovic O."/>
            <person name="Lister R."/>
            <person name="Georgiou G."/>
            <person name="Paranjpe S."/>
            <person name="Van Kruijsbergen I."/>
            <person name="Mozaffari S."/>
            <person name="Shu S."/>
            <person name="Schmutz J."/>
            <person name="Jenkins J."/>
            <person name="Grimwood J."/>
            <person name="Carlson J."/>
            <person name="Mitros T."/>
            <person name="Simakov O."/>
            <person name="Heald R."/>
            <person name="Miller K."/>
            <person name="Haudenschild C."/>
            <person name="Kuroki Y."/>
            <person name="Tanaka T."/>
            <person name="Michiue T."/>
            <person name="Watanabe M."/>
            <person name="Kinoshita T."/>
            <person name="Ohta Y."/>
            <person name="Mawaribuchi S."/>
            <person name="Suzuki Y."/>
            <person name="Haramoto Y."/>
            <person name="Yamamoto T."/>
            <person name="Takagi C."/>
            <person name="Kitzman J."/>
            <person name="Shendure J."/>
            <person name="Nakayama T."/>
            <person name="Izutsu Y."/>
            <person name="Robert J."/>
            <person name="Dichmann D."/>
            <person name="Flajnik M."/>
            <person name="Houston D."/>
            <person name="Marcotte E."/>
            <person name="Wallingford J."/>
            <person name="Ito Y."/>
            <person name="Asashima M."/>
            <person name="Ueno N."/>
            <person name="Matsuda Y."/>
            <person name="Jan Veenstra G."/>
            <person name="Fujiyama A."/>
            <person name="Harland R."/>
            <person name="Taira M."/>
            <person name="Rokhsar D.S."/>
        </authorList>
    </citation>
    <scope>NUCLEOTIDE SEQUENCE</scope>
    <source>
        <strain evidence="1">J</strain>
        <tissue evidence="1">Blood</tissue>
    </source>
</reference>
<dbReference type="Proteomes" id="UP000694892">
    <property type="component" value="Unassembled WGS sequence"/>
</dbReference>